<evidence type="ECO:0000256" key="6">
    <source>
        <dbReference type="ARBA" id="ARBA00023136"/>
    </source>
</evidence>
<comment type="caution">
    <text evidence="10">The sequence shown here is derived from an EMBL/GenBank/DDBJ whole genome shotgun (WGS) entry which is preliminary data.</text>
</comment>
<name>A0A4Y9FWM4_9MICO</name>
<dbReference type="GO" id="GO:0005886">
    <property type="term" value="C:plasma membrane"/>
    <property type="evidence" value="ECO:0007669"/>
    <property type="project" value="UniProtKB-SubCell"/>
</dbReference>
<feature type="domain" description="ABC transmembrane type-1" evidence="9">
    <location>
        <begin position="91"/>
        <end position="305"/>
    </location>
</feature>
<evidence type="ECO:0000313" key="11">
    <source>
        <dbReference type="Proteomes" id="UP000298358"/>
    </source>
</evidence>
<evidence type="ECO:0000256" key="4">
    <source>
        <dbReference type="ARBA" id="ARBA00022692"/>
    </source>
</evidence>
<keyword evidence="2 7" id="KW-0813">Transport</keyword>
<keyword evidence="4 7" id="KW-0812">Transmembrane</keyword>
<evidence type="ECO:0000313" key="10">
    <source>
        <dbReference type="EMBL" id="TFU33417.1"/>
    </source>
</evidence>
<feature type="transmembrane region" description="Helical" evidence="7">
    <location>
        <begin position="29"/>
        <end position="52"/>
    </location>
</feature>
<evidence type="ECO:0000256" key="1">
    <source>
        <dbReference type="ARBA" id="ARBA00004651"/>
    </source>
</evidence>
<accession>A0A4Y9FWM4</accession>
<dbReference type="InterPro" id="IPR035906">
    <property type="entry name" value="MetI-like_sf"/>
</dbReference>
<dbReference type="AlphaFoldDB" id="A0A4Y9FWM4"/>
<comment type="similarity">
    <text evidence="7">Belongs to the binding-protein-dependent transport system permease family.</text>
</comment>
<evidence type="ECO:0000256" key="7">
    <source>
        <dbReference type="RuleBase" id="RU363032"/>
    </source>
</evidence>
<dbReference type="OrthoDB" id="5174895at2"/>
<dbReference type="PANTHER" id="PTHR30193">
    <property type="entry name" value="ABC TRANSPORTER PERMEASE PROTEIN"/>
    <property type="match status" value="1"/>
</dbReference>
<dbReference type="EMBL" id="SPQB01000009">
    <property type="protein sequence ID" value="TFU33417.1"/>
    <property type="molecule type" value="Genomic_DNA"/>
</dbReference>
<dbReference type="InterPro" id="IPR051393">
    <property type="entry name" value="ABC_transporter_permease"/>
</dbReference>
<feature type="transmembrane region" description="Helical" evidence="7">
    <location>
        <begin position="86"/>
        <end position="113"/>
    </location>
</feature>
<sequence>MTALAEHTATVPGPTTPARRGGRHRAGSLVPGGMAWILPGLIVSVGLIYYSIVYAGYLSFFDWGGGRSLMVPAGFDNYVRAFTDPVFWIAIRNTVIFFVVVYVVQVVGGVLFAAAMHSKVWLANVYKVIVVVPVVVAPATLAPAHIQVWQTDGTINEILNAIGLGFVAQSWLGQSSTSLLVIVLLGCWGSVGFGFILYFAGMAQLDPEMLEAARIDGAGNLRALFSVVLPNLRPITVSLAILNFITALKLFDGVWLITQGGPANSSEFLGTMIYSQTASSTREVGYAAALSVILLVIAVATSIFMQVRGRERDARRTTQIATEPLAVESTRAIVQPHAARRRGGQGD</sequence>
<keyword evidence="3" id="KW-1003">Cell membrane</keyword>
<organism evidence="10 11">
    <name type="scientific">Microbacterium paludicola</name>
    <dbReference type="NCBI Taxonomy" id="300019"/>
    <lineage>
        <taxon>Bacteria</taxon>
        <taxon>Bacillati</taxon>
        <taxon>Actinomycetota</taxon>
        <taxon>Actinomycetes</taxon>
        <taxon>Micrococcales</taxon>
        <taxon>Microbacteriaceae</taxon>
        <taxon>Microbacterium</taxon>
    </lineage>
</organism>
<comment type="subcellular location">
    <subcellularLocation>
        <location evidence="1 7">Cell membrane</location>
        <topology evidence="1 7">Multi-pass membrane protein</topology>
    </subcellularLocation>
</comment>
<dbReference type="CDD" id="cd06261">
    <property type="entry name" value="TM_PBP2"/>
    <property type="match status" value="1"/>
</dbReference>
<reference evidence="10 11" key="1">
    <citation type="submission" date="2019-03" db="EMBL/GenBank/DDBJ databases">
        <title>Diversity of the mouse oral microbiome.</title>
        <authorList>
            <person name="Joseph S."/>
            <person name="Aduse-Opoku J."/>
            <person name="Curtis M."/>
            <person name="Wade W."/>
            <person name="Hashim A."/>
        </authorList>
    </citation>
    <scope>NUCLEOTIDE SEQUENCE [LARGE SCALE GENOMIC DNA]</scope>
    <source>
        <strain evidence="10 11">P1012</strain>
    </source>
</reference>
<keyword evidence="5 7" id="KW-1133">Transmembrane helix</keyword>
<protein>
    <submittedName>
        <fullName evidence="10">Sugar ABC transporter permease</fullName>
    </submittedName>
</protein>
<dbReference type="Pfam" id="PF00528">
    <property type="entry name" value="BPD_transp_1"/>
    <property type="match status" value="1"/>
</dbReference>
<feature type="transmembrane region" description="Helical" evidence="7">
    <location>
        <begin position="125"/>
        <end position="146"/>
    </location>
</feature>
<feature type="transmembrane region" description="Helical" evidence="7">
    <location>
        <begin position="284"/>
        <end position="307"/>
    </location>
</feature>
<dbReference type="RefSeq" id="WP_135113911.1">
    <property type="nucleotide sequence ID" value="NZ_JADGLL010000009.1"/>
</dbReference>
<dbReference type="PROSITE" id="PS50928">
    <property type="entry name" value="ABC_TM1"/>
    <property type="match status" value="1"/>
</dbReference>
<dbReference type="Gene3D" id="1.10.3720.10">
    <property type="entry name" value="MetI-like"/>
    <property type="match status" value="1"/>
</dbReference>
<dbReference type="PANTHER" id="PTHR30193:SF37">
    <property type="entry name" value="INNER MEMBRANE ABC TRANSPORTER PERMEASE PROTEIN YCJO"/>
    <property type="match status" value="1"/>
</dbReference>
<proteinExistence type="inferred from homology"/>
<evidence type="ECO:0000259" key="9">
    <source>
        <dbReference type="PROSITE" id="PS50928"/>
    </source>
</evidence>
<evidence type="ECO:0000256" key="2">
    <source>
        <dbReference type="ARBA" id="ARBA00022448"/>
    </source>
</evidence>
<feature type="region of interest" description="Disordered" evidence="8">
    <location>
        <begin position="1"/>
        <end position="23"/>
    </location>
</feature>
<feature type="transmembrane region" description="Helical" evidence="7">
    <location>
        <begin position="221"/>
        <end position="245"/>
    </location>
</feature>
<gene>
    <name evidence="10" type="ORF">E4U02_05950</name>
</gene>
<evidence type="ECO:0000256" key="8">
    <source>
        <dbReference type="SAM" id="MobiDB-lite"/>
    </source>
</evidence>
<evidence type="ECO:0000256" key="3">
    <source>
        <dbReference type="ARBA" id="ARBA00022475"/>
    </source>
</evidence>
<evidence type="ECO:0000256" key="5">
    <source>
        <dbReference type="ARBA" id="ARBA00022989"/>
    </source>
</evidence>
<dbReference type="Proteomes" id="UP000298358">
    <property type="component" value="Unassembled WGS sequence"/>
</dbReference>
<keyword evidence="11" id="KW-1185">Reference proteome</keyword>
<feature type="transmembrane region" description="Helical" evidence="7">
    <location>
        <begin position="179"/>
        <end position="200"/>
    </location>
</feature>
<dbReference type="InterPro" id="IPR000515">
    <property type="entry name" value="MetI-like"/>
</dbReference>
<dbReference type="SUPFAM" id="SSF161098">
    <property type="entry name" value="MetI-like"/>
    <property type="match status" value="1"/>
</dbReference>
<dbReference type="GO" id="GO:0055085">
    <property type="term" value="P:transmembrane transport"/>
    <property type="evidence" value="ECO:0007669"/>
    <property type="project" value="InterPro"/>
</dbReference>
<keyword evidence="6 7" id="KW-0472">Membrane</keyword>